<feature type="compositionally biased region" description="Basic residues" evidence="1">
    <location>
        <begin position="10"/>
        <end position="24"/>
    </location>
</feature>
<feature type="region of interest" description="Disordered" evidence="1">
    <location>
        <begin position="291"/>
        <end position="320"/>
    </location>
</feature>
<name>A0A1L7X074_9HELO</name>
<evidence type="ECO:0000313" key="3">
    <source>
        <dbReference type="Proteomes" id="UP000184330"/>
    </source>
</evidence>
<feature type="region of interest" description="Disordered" evidence="1">
    <location>
        <begin position="1"/>
        <end position="24"/>
    </location>
</feature>
<keyword evidence="3" id="KW-1185">Reference proteome</keyword>
<dbReference type="EMBL" id="FJOG01000012">
    <property type="protein sequence ID" value="CZR58418.1"/>
    <property type="molecule type" value="Genomic_DNA"/>
</dbReference>
<feature type="compositionally biased region" description="Pro residues" evidence="1">
    <location>
        <begin position="297"/>
        <end position="307"/>
    </location>
</feature>
<protein>
    <submittedName>
        <fullName evidence="2">Uncharacterized protein</fullName>
    </submittedName>
</protein>
<dbReference type="AlphaFoldDB" id="A0A1L7X074"/>
<evidence type="ECO:0000256" key="1">
    <source>
        <dbReference type="SAM" id="MobiDB-lite"/>
    </source>
</evidence>
<accession>A0A1L7X074</accession>
<sequence>MSFKPLLKPKGSKRTNKRAAMKKRPRYDAQVVYYDFTTSGSDHGKTGFVADKQKNAVTMTRHKSKPMPIGDTSGVGQYSQKRHNVEPRASYDFEAEARSFARYSTGVAWTTTVFERMSQARKTGHLGQASWACFLLEITTDPLVQETASITDGNKYSFTSYEASEFPRLVKLVDKINIKCAYPTPLYAWDDILRAVLTFGVDSKLLYADVEILFVGAKTAQPEVVSDNAFNLLFLLKTTTTTSQPLDPSQEAASLNTSAKPSVFAPTPNASATPLAHHPRGLGLSAPLGVVGCNTSPHPPPTFPPSPSAASMQDTPIMKS</sequence>
<proteinExistence type="predicted"/>
<reference evidence="2 3" key="1">
    <citation type="submission" date="2016-03" db="EMBL/GenBank/DDBJ databases">
        <authorList>
            <person name="Ploux O."/>
        </authorList>
    </citation>
    <scope>NUCLEOTIDE SEQUENCE [LARGE SCALE GENOMIC DNA]</scope>
    <source>
        <strain evidence="2 3">UAMH 11012</strain>
    </source>
</reference>
<organism evidence="2 3">
    <name type="scientific">Phialocephala subalpina</name>
    <dbReference type="NCBI Taxonomy" id="576137"/>
    <lineage>
        <taxon>Eukaryota</taxon>
        <taxon>Fungi</taxon>
        <taxon>Dikarya</taxon>
        <taxon>Ascomycota</taxon>
        <taxon>Pezizomycotina</taxon>
        <taxon>Leotiomycetes</taxon>
        <taxon>Helotiales</taxon>
        <taxon>Mollisiaceae</taxon>
        <taxon>Phialocephala</taxon>
        <taxon>Phialocephala fortinii species complex</taxon>
    </lineage>
</organism>
<evidence type="ECO:0000313" key="2">
    <source>
        <dbReference type="EMBL" id="CZR58418.1"/>
    </source>
</evidence>
<feature type="region of interest" description="Disordered" evidence="1">
    <location>
        <begin position="59"/>
        <end position="81"/>
    </location>
</feature>
<dbReference type="Proteomes" id="UP000184330">
    <property type="component" value="Unassembled WGS sequence"/>
</dbReference>
<gene>
    <name evidence="2" type="ORF">PAC_08310</name>
</gene>